<sequence>MWDASGRSPFISLHPYLWAIALHLAAPTPLGDRPSSPCTRTFGRSPPGYLLGRCTLTEICRYSTSAADPKAAGSVRFEPDLEELSLRKWGANRLPNRKLTEPGR</sequence>
<reference evidence="1" key="1">
    <citation type="submission" date="2020-05" db="EMBL/GenBank/DDBJ databases">
        <authorList>
            <person name="Zhu T."/>
            <person name="Keshari N."/>
            <person name="Lu X."/>
        </authorList>
    </citation>
    <scope>NUCLEOTIDE SEQUENCE</scope>
    <source>
        <strain evidence="1">NK1-22</strain>
    </source>
</reference>
<organism evidence="1">
    <name type="scientific">Thermoleptolyngbya oregonensis NK1-22</name>
    <dbReference type="NCBI Taxonomy" id="2547457"/>
    <lineage>
        <taxon>Bacteria</taxon>
        <taxon>Bacillati</taxon>
        <taxon>Cyanobacteriota</taxon>
        <taxon>Cyanophyceae</taxon>
        <taxon>Oculatellales</taxon>
        <taxon>Oculatellaceae</taxon>
        <taxon>Thermoleptolyngbya</taxon>
    </lineage>
</organism>
<name>A0AA96Y307_9CYAN</name>
<protein>
    <submittedName>
        <fullName evidence="1">Uncharacterized protein</fullName>
    </submittedName>
</protein>
<dbReference type="EMBL" id="CP053540">
    <property type="protein sequence ID" value="WOB42359.1"/>
    <property type="molecule type" value="Genomic_DNA"/>
</dbReference>
<evidence type="ECO:0000313" key="1">
    <source>
        <dbReference type="EMBL" id="WOB42359.1"/>
    </source>
</evidence>
<dbReference type="RefSeq" id="WP_316790780.1">
    <property type="nucleotide sequence ID" value="NZ_CP053540.1"/>
</dbReference>
<dbReference type="AlphaFoldDB" id="A0AA96Y307"/>
<accession>A0AA96Y307</accession>
<proteinExistence type="predicted"/>
<gene>
    <name evidence="1" type="ORF">HNI00_03690</name>
</gene>
<dbReference type="KEGG" id="tog:HNI00_03690"/>